<dbReference type="InterPro" id="IPR013861">
    <property type="entry name" value="TMEM115/Pdh1/Rbl19"/>
</dbReference>
<feature type="region of interest" description="Disordered" evidence="5">
    <location>
        <begin position="411"/>
        <end position="431"/>
    </location>
</feature>
<name>A0A5P1EXR7_ASPOF</name>
<feature type="region of interest" description="Disordered" evidence="5">
    <location>
        <begin position="447"/>
        <end position="469"/>
    </location>
</feature>
<keyword evidence="2 6" id="KW-0812">Transmembrane</keyword>
<evidence type="ECO:0000256" key="4">
    <source>
        <dbReference type="ARBA" id="ARBA00023136"/>
    </source>
</evidence>
<keyword evidence="8" id="KW-1185">Reference proteome</keyword>
<dbReference type="Gramene" id="ONK70654">
    <property type="protein sequence ID" value="ONK70654"/>
    <property type="gene ID" value="A4U43_C04F120"/>
</dbReference>
<keyword evidence="3 6" id="KW-1133">Transmembrane helix</keyword>
<feature type="transmembrane region" description="Helical" evidence="6">
    <location>
        <begin position="344"/>
        <end position="362"/>
    </location>
</feature>
<dbReference type="SUPFAM" id="SSF144091">
    <property type="entry name" value="Rhomboid-like"/>
    <property type="match status" value="1"/>
</dbReference>
<evidence type="ECO:0000256" key="2">
    <source>
        <dbReference type="ARBA" id="ARBA00022692"/>
    </source>
</evidence>
<feature type="compositionally biased region" description="Basic and acidic residues" evidence="5">
    <location>
        <begin position="35"/>
        <end position="45"/>
    </location>
</feature>
<dbReference type="FunFam" id="1.20.1540.10:FF:000004">
    <property type="entry name" value="Transmembrane protein 115"/>
    <property type="match status" value="1"/>
</dbReference>
<dbReference type="PANTHER" id="PTHR13377:SF14">
    <property type="entry name" value="RHOMBOID-LIKE PROTEIN 19"/>
    <property type="match status" value="1"/>
</dbReference>
<comment type="subcellular location">
    <subcellularLocation>
        <location evidence="1">Membrane</location>
        <topology evidence="1">Multi-pass membrane protein</topology>
    </subcellularLocation>
</comment>
<dbReference type="PANTHER" id="PTHR13377">
    <property type="entry name" value="PLACENTAL PROTEIN 6"/>
    <property type="match status" value="1"/>
</dbReference>
<feature type="transmembrane region" description="Helical" evidence="6">
    <location>
        <begin position="257"/>
        <end position="279"/>
    </location>
</feature>
<organism evidence="7 8">
    <name type="scientific">Asparagus officinalis</name>
    <name type="common">Garden asparagus</name>
    <dbReference type="NCBI Taxonomy" id="4686"/>
    <lineage>
        <taxon>Eukaryota</taxon>
        <taxon>Viridiplantae</taxon>
        <taxon>Streptophyta</taxon>
        <taxon>Embryophyta</taxon>
        <taxon>Tracheophyta</taxon>
        <taxon>Spermatophyta</taxon>
        <taxon>Magnoliopsida</taxon>
        <taxon>Liliopsida</taxon>
        <taxon>Asparagales</taxon>
        <taxon>Asparagaceae</taxon>
        <taxon>Asparagoideae</taxon>
        <taxon>Asparagus</taxon>
    </lineage>
</organism>
<dbReference type="AlphaFoldDB" id="A0A5P1EXR7"/>
<dbReference type="Gene3D" id="1.10.20.10">
    <property type="entry name" value="Histone, subunit A"/>
    <property type="match status" value="1"/>
</dbReference>
<dbReference type="SUPFAM" id="SSF47113">
    <property type="entry name" value="Histone-fold"/>
    <property type="match status" value="1"/>
</dbReference>
<evidence type="ECO:0000256" key="1">
    <source>
        <dbReference type="ARBA" id="ARBA00004141"/>
    </source>
</evidence>
<evidence type="ECO:0000313" key="8">
    <source>
        <dbReference type="Proteomes" id="UP000243459"/>
    </source>
</evidence>
<feature type="transmembrane region" description="Helical" evidence="6">
    <location>
        <begin position="320"/>
        <end position="338"/>
    </location>
</feature>
<dbReference type="GO" id="GO:0006890">
    <property type="term" value="P:retrograde vesicle-mediated transport, Golgi to endoplasmic reticulum"/>
    <property type="evidence" value="ECO:0007669"/>
    <property type="project" value="InterPro"/>
</dbReference>
<dbReference type="InterPro" id="IPR035952">
    <property type="entry name" value="Rhomboid-like_sf"/>
</dbReference>
<feature type="region of interest" description="Disordered" evidence="5">
    <location>
        <begin position="1"/>
        <end position="65"/>
    </location>
</feature>
<protein>
    <submittedName>
        <fullName evidence="7">Uncharacterized protein</fullName>
    </submittedName>
</protein>
<dbReference type="Pfam" id="PF08551">
    <property type="entry name" value="DUF1751"/>
    <property type="match status" value="1"/>
</dbReference>
<accession>A0A5P1EXR7</accession>
<keyword evidence="4 6" id="KW-0472">Membrane</keyword>
<sequence>MNRKGGEKKRKEIAEGGGSAGGKKKAKKQQQGDANVREDRKDRKGASASPSKSRVETGEGETAGPRKAEAIVACQLCDERWRRLVRGRACRQEVTPSKQLLAPPTMPSSSSTRPPYVVTPLHSSLTLISLQNPSFSHPTNGLVCCAQELFLQRFAQDSFSDAVGDRQKSLAYHHLSSTVCNGKRYEFLADFVPQKVKAEEALKAKALVETTIPFAWNLVTAGYLEQSLPGVAISTVGLLFFGRLLEPLWGPREFLKFIIVVNFLTSICVFATAIGLYYITRQESYLYTPLSGFHGVLSGFLVGIKQITPDDELSILKIKLKWLPTLFVLVSVAISFFLEGSSSYIPTIIFGIYMSWIYLRYFQRKPETGLKGDPSDEFSFSSFFPEFLRPILDPIASVFDRAICGRSVSAGGSGDNALDETHLPGSDPIEALRRRERGARALEQRLAAEKLSSTGSAEGSQLGDAAENV</sequence>
<evidence type="ECO:0000256" key="3">
    <source>
        <dbReference type="ARBA" id="ARBA00022989"/>
    </source>
</evidence>
<dbReference type="SMART" id="SM01160">
    <property type="entry name" value="DUF1751"/>
    <property type="match status" value="1"/>
</dbReference>
<dbReference type="EMBL" id="CM007384">
    <property type="protein sequence ID" value="ONK70654.1"/>
    <property type="molecule type" value="Genomic_DNA"/>
</dbReference>
<dbReference type="GO" id="GO:0046982">
    <property type="term" value="F:protein heterodimerization activity"/>
    <property type="evidence" value="ECO:0007669"/>
    <property type="project" value="InterPro"/>
</dbReference>
<dbReference type="InterPro" id="IPR009072">
    <property type="entry name" value="Histone-fold"/>
</dbReference>
<reference evidence="8" key="1">
    <citation type="journal article" date="2017" name="Nat. Commun.">
        <title>The asparagus genome sheds light on the origin and evolution of a young Y chromosome.</title>
        <authorList>
            <person name="Harkess A."/>
            <person name="Zhou J."/>
            <person name="Xu C."/>
            <person name="Bowers J.E."/>
            <person name="Van der Hulst R."/>
            <person name="Ayyampalayam S."/>
            <person name="Mercati F."/>
            <person name="Riccardi P."/>
            <person name="McKain M.R."/>
            <person name="Kakrana A."/>
            <person name="Tang H."/>
            <person name="Ray J."/>
            <person name="Groenendijk J."/>
            <person name="Arikit S."/>
            <person name="Mathioni S.M."/>
            <person name="Nakano M."/>
            <person name="Shan H."/>
            <person name="Telgmann-Rauber A."/>
            <person name="Kanno A."/>
            <person name="Yue Z."/>
            <person name="Chen H."/>
            <person name="Li W."/>
            <person name="Chen Y."/>
            <person name="Xu X."/>
            <person name="Zhang Y."/>
            <person name="Luo S."/>
            <person name="Chen H."/>
            <person name="Gao J."/>
            <person name="Mao Z."/>
            <person name="Pires J.C."/>
            <person name="Luo M."/>
            <person name="Kudrna D."/>
            <person name="Wing R.A."/>
            <person name="Meyers B.C."/>
            <person name="Yi K."/>
            <person name="Kong H."/>
            <person name="Lavrijsen P."/>
            <person name="Sunseri F."/>
            <person name="Falavigna A."/>
            <person name="Ye Y."/>
            <person name="Leebens-Mack J.H."/>
            <person name="Chen G."/>
        </authorList>
    </citation>
    <scope>NUCLEOTIDE SEQUENCE [LARGE SCALE GENOMIC DNA]</scope>
    <source>
        <strain evidence="8">cv. DH0086</strain>
    </source>
</reference>
<dbReference type="GO" id="GO:0005794">
    <property type="term" value="C:Golgi apparatus"/>
    <property type="evidence" value="ECO:0007669"/>
    <property type="project" value="TreeGrafter"/>
</dbReference>
<gene>
    <name evidence="7" type="ORF">A4U43_C04F120</name>
</gene>
<proteinExistence type="predicted"/>
<evidence type="ECO:0000256" key="6">
    <source>
        <dbReference type="SAM" id="Phobius"/>
    </source>
</evidence>
<dbReference type="Proteomes" id="UP000243459">
    <property type="component" value="Chromosome 4"/>
</dbReference>
<feature type="transmembrane region" description="Helical" evidence="6">
    <location>
        <begin position="285"/>
        <end position="308"/>
    </location>
</feature>
<evidence type="ECO:0000256" key="5">
    <source>
        <dbReference type="SAM" id="MobiDB-lite"/>
    </source>
</evidence>
<dbReference type="Gene3D" id="1.20.1540.10">
    <property type="entry name" value="Rhomboid-like"/>
    <property type="match status" value="1"/>
</dbReference>
<evidence type="ECO:0000313" key="7">
    <source>
        <dbReference type="EMBL" id="ONK70654.1"/>
    </source>
</evidence>
<dbReference type="GO" id="GO:0016020">
    <property type="term" value="C:membrane"/>
    <property type="evidence" value="ECO:0007669"/>
    <property type="project" value="UniProtKB-SubCell"/>
</dbReference>